<gene>
    <name evidence="1" type="ORF">R3P38DRAFT_3472025</name>
</gene>
<sequence length="292" mass="32367">MDPSLRSISPLTTLPPATTTLVDFHIPRATGPLCQASAGRPRLHVLTAADAASLTNPAISRLIKFTRRILDSTAVEGLIPRHCVDSHADEVDRSEPLLQQLCCEYSRGTNSRAFHRLRPLARGTALRVMGAGGRRTALERLVGEWRGWMWSTRGTIGSGSSAMLDLRTSILFYLEQRPSAPLSPTSSSSNVVLMRRFRLPPALNFRPHRYPPHRSRAKVNAHTKLAFQRVAARQCGTEAELCAGAQNRRVRDPERSVPLRVVLVQRRTERSAETSLCGSMSRYLIISAEPYA</sequence>
<protein>
    <submittedName>
        <fullName evidence="1">Uncharacterized protein</fullName>
    </submittedName>
</protein>
<comment type="caution">
    <text evidence="1">The sequence shown here is derived from an EMBL/GenBank/DDBJ whole genome shotgun (WGS) entry which is preliminary data.</text>
</comment>
<keyword evidence="2" id="KW-1185">Reference proteome</keyword>
<name>A0AAV9ZBX0_9AGAR</name>
<dbReference type="EMBL" id="JAWWNJ010000166">
    <property type="protein sequence ID" value="KAK6977681.1"/>
    <property type="molecule type" value="Genomic_DNA"/>
</dbReference>
<accession>A0AAV9ZBX0</accession>
<organism evidence="1 2">
    <name type="scientific">Favolaschia claudopus</name>
    <dbReference type="NCBI Taxonomy" id="2862362"/>
    <lineage>
        <taxon>Eukaryota</taxon>
        <taxon>Fungi</taxon>
        <taxon>Dikarya</taxon>
        <taxon>Basidiomycota</taxon>
        <taxon>Agaricomycotina</taxon>
        <taxon>Agaricomycetes</taxon>
        <taxon>Agaricomycetidae</taxon>
        <taxon>Agaricales</taxon>
        <taxon>Marasmiineae</taxon>
        <taxon>Mycenaceae</taxon>
        <taxon>Favolaschia</taxon>
    </lineage>
</organism>
<evidence type="ECO:0000313" key="2">
    <source>
        <dbReference type="Proteomes" id="UP001362999"/>
    </source>
</evidence>
<evidence type="ECO:0000313" key="1">
    <source>
        <dbReference type="EMBL" id="KAK6977681.1"/>
    </source>
</evidence>
<dbReference type="AlphaFoldDB" id="A0AAV9ZBX0"/>
<dbReference type="Proteomes" id="UP001362999">
    <property type="component" value="Unassembled WGS sequence"/>
</dbReference>
<proteinExistence type="predicted"/>
<reference evidence="1 2" key="1">
    <citation type="journal article" date="2024" name="J Genomics">
        <title>Draft genome sequencing and assembly of Favolaschia claudopus CIRM-BRFM 2984 isolated from oak limbs.</title>
        <authorList>
            <person name="Navarro D."/>
            <person name="Drula E."/>
            <person name="Chaduli D."/>
            <person name="Cazenave R."/>
            <person name="Ahrendt S."/>
            <person name="Wang J."/>
            <person name="Lipzen A."/>
            <person name="Daum C."/>
            <person name="Barry K."/>
            <person name="Grigoriev I.V."/>
            <person name="Favel A."/>
            <person name="Rosso M.N."/>
            <person name="Martin F."/>
        </authorList>
    </citation>
    <scope>NUCLEOTIDE SEQUENCE [LARGE SCALE GENOMIC DNA]</scope>
    <source>
        <strain evidence="1 2">CIRM-BRFM 2984</strain>
    </source>
</reference>